<gene>
    <name evidence="2" type="ORF">KL86CLO1_10845</name>
</gene>
<accession>A0A212JCG9</accession>
<dbReference type="PANTHER" id="PTHR43138">
    <property type="entry name" value="ACETYLTRANSFERASE, GNAT FAMILY"/>
    <property type="match status" value="1"/>
</dbReference>
<dbReference type="InterPro" id="IPR016181">
    <property type="entry name" value="Acyl_CoA_acyltransferase"/>
</dbReference>
<keyword evidence="2" id="KW-0808">Transferase</keyword>
<dbReference type="InterPro" id="IPR052742">
    <property type="entry name" value="Mito_N-acetyltransferase"/>
</dbReference>
<protein>
    <submittedName>
        <fullName evidence="2">Sortase-like acyltransferase</fullName>
    </submittedName>
</protein>
<organism evidence="2">
    <name type="scientific">uncultured Eubacteriales bacterium</name>
    <dbReference type="NCBI Taxonomy" id="172733"/>
    <lineage>
        <taxon>Bacteria</taxon>
        <taxon>Bacillati</taxon>
        <taxon>Bacillota</taxon>
        <taxon>Clostridia</taxon>
        <taxon>Eubacteriales</taxon>
        <taxon>environmental samples</taxon>
    </lineage>
</organism>
<dbReference type="AlphaFoldDB" id="A0A212JCG9"/>
<name>A0A212JCG9_9FIRM</name>
<dbReference type="SUPFAM" id="SSF55729">
    <property type="entry name" value="Acyl-CoA N-acyltransferases (Nat)"/>
    <property type="match status" value="1"/>
</dbReference>
<dbReference type="Gene3D" id="3.40.630.30">
    <property type="match status" value="1"/>
</dbReference>
<evidence type="ECO:0000259" key="1">
    <source>
        <dbReference type="PROSITE" id="PS51186"/>
    </source>
</evidence>
<dbReference type="GO" id="GO:0016747">
    <property type="term" value="F:acyltransferase activity, transferring groups other than amino-acyl groups"/>
    <property type="evidence" value="ECO:0007669"/>
    <property type="project" value="InterPro"/>
</dbReference>
<dbReference type="EMBL" id="FLUN01000001">
    <property type="protein sequence ID" value="SBV96945.1"/>
    <property type="molecule type" value="Genomic_DNA"/>
</dbReference>
<dbReference type="InterPro" id="IPR000182">
    <property type="entry name" value="GNAT_dom"/>
</dbReference>
<dbReference type="PROSITE" id="PS51186">
    <property type="entry name" value="GNAT"/>
    <property type="match status" value="1"/>
</dbReference>
<keyword evidence="2" id="KW-0012">Acyltransferase</keyword>
<dbReference type="Pfam" id="PF00583">
    <property type="entry name" value="Acetyltransf_1"/>
    <property type="match status" value="1"/>
</dbReference>
<feature type="domain" description="N-acetyltransferase" evidence="1">
    <location>
        <begin position="3"/>
        <end position="163"/>
    </location>
</feature>
<proteinExistence type="predicted"/>
<dbReference type="PANTHER" id="PTHR43138:SF1">
    <property type="entry name" value="N-ACETYLTRANSFERASE ACA1"/>
    <property type="match status" value="1"/>
</dbReference>
<reference evidence="2" key="1">
    <citation type="submission" date="2016-04" db="EMBL/GenBank/DDBJ databases">
        <authorList>
            <person name="Evans L.H."/>
            <person name="Alamgir A."/>
            <person name="Owens N."/>
            <person name="Weber N.D."/>
            <person name="Virtaneva K."/>
            <person name="Barbian K."/>
            <person name="Babar A."/>
            <person name="Rosenke K."/>
        </authorList>
    </citation>
    <scope>NUCLEOTIDE SEQUENCE</scope>
    <source>
        <strain evidence="2">86</strain>
    </source>
</reference>
<sequence length="163" mass="17995">MSIAVRAYTDEDLPAMVEIWNQVVEDGVAFPQLELLDEVSGRTFFEEQSFTGAAIEEETGLVVGLYILHPNNVGRCGHISNASYAVKRGQRGKHIGEALVTNCLAQAKILGFQILQFNAVVASNAPALRLYEKLGFVRLGTIPKGFLMKDGTYQDIIPHYHML</sequence>
<evidence type="ECO:0000313" key="2">
    <source>
        <dbReference type="EMBL" id="SBV96945.1"/>
    </source>
</evidence>